<organism evidence="2 3">
    <name type="scientific">Faucicola atlantae</name>
    <dbReference type="NCBI Taxonomy" id="34059"/>
    <lineage>
        <taxon>Bacteria</taxon>
        <taxon>Pseudomonadati</taxon>
        <taxon>Pseudomonadota</taxon>
        <taxon>Gammaproteobacteria</taxon>
        <taxon>Moraxellales</taxon>
        <taxon>Moraxellaceae</taxon>
        <taxon>Faucicola</taxon>
    </lineage>
</organism>
<dbReference type="InterPro" id="IPR007411">
    <property type="entry name" value="EpmC"/>
</dbReference>
<protein>
    <submittedName>
        <fullName evidence="2">Uncharacterized protein</fullName>
    </submittedName>
</protein>
<reference evidence="2 3" key="1">
    <citation type="submission" date="2016-06" db="EMBL/GenBank/DDBJ databases">
        <title>Draft genome of Moraxella atlantae CCUG 66109.</title>
        <authorList>
            <person name="Salva-Serra F."/>
            <person name="Engstrom-Jakobsson H."/>
            <person name="Thorell K."/>
            <person name="Gonzales-Siles L."/>
            <person name="Karlsson R."/>
            <person name="Boulund F."/>
            <person name="Engstrand L."/>
            <person name="Kristiansson E."/>
            <person name="Moore E."/>
        </authorList>
    </citation>
    <scope>NUCLEOTIDE SEQUENCE [LARGE SCALE GENOMIC DNA]</scope>
    <source>
        <strain evidence="2 3">CCUG 66109</strain>
    </source>
</reference>
<keyword evidence="1" id="KW-1133">Transmembrane helix</keyword>
<name>A0A1B8QDJ0_9GAMM</name>
<evidence type="ECO:0000313" key="2">
    <source>
        <dbReference type="EMBL" id="OBX79684.1"/>
    </source>
</evidence>
<dbReference type="OrthoDB" id="5298591at2"/>
<feature type="transmembrane region" description="Helical" evidence="1">
    <location>
        <begin position="6"/>
        <end position="26"/>
    </location>
</feature>
<proteinExistence type="predicted"/>
<gene>
    <name evidence="2" type="ORF">A9308_05485</name>
</gene>
<sequence length="255" mass="28932">MGAAYQAKTAIFAFVTVPWVSVWLLVSSKQDIPTRVAVLTGQAAANKRLAGIRWQAVECAQVQWLMAAFARWFVHRQTVLVRGDDEPQYYAKTAELPAQIVFAHGFFASCLHEISHWCIAGQRRRGLDDFGYWYAPDGRNAAQQREFEQVEIAPQALECLFTLALGKRFRVSTDNLNAIRHGERDTQFDHNVYRQALVFLAQWQTPSPNTAPSPTGKRLSTDARLLLNHLCALRPYPLTAFDVTQNFAYLRLNAY</sequence>
<comment type="caution">
    <text evidence="2">The sequence shown here is derived from an EMBL/GenBank/DDBJ whole genome shotgun (WGS) entry which is preliminary data.</text>
</comment>
<keyword evidence="1" id="KW-0812">Transmembrane</keyword>
<keyword evidence="1" id="KW-0472">Membrane</keyword>
<dbReference type="AlphaFoldDB" id="A0A1B8QDJ0"/>
<evidence type="ECO:0000256" key="1">
    <source>
        <dbReference type="SAM" id="Phobius"/>
    </source>
</evidence>
<dbReference type="EMBL" id="LZMZ01000011">
    <property type="protein sequence ID" value="OBX79684.1"/>
    <property type="molecule type" value="Genomic_DNA"/>
</dbReference>
<evidence type="ECO:0000313" key="3">
    <source>
        <dbReference type="Proteomes" id="UP000092508"/>
    </source>
</evidence>
<dbReference type="Pfam" id="PF04315">
    <property type="entry name" value="EpmC"/>
    <property type="match status" value="1"/>
</dbReference>
<dbReference type="STRING" id="34059.A9308_05485"/>
<accession>A0A1B8QDJ0</accession>
<dbReference type="Proteomes" id="UP000092508">
    <property type="component" value="Unassembled WGS sequence"/>
</dbReference>
<dbReference type="RefSeq" id="WP_067235839.1">
    <property type="nucleotide sequence ID" value="NZ_LZMZ01000011.1"/>
</dbReference>